<feature type="transmembrane region" description="Helical" evidence="1">
    <location>
        <begin position="241"/>
        <end position="262"/>
    </location>
</feature>
<dbReference type="InterPro" id="IPR007059">
    <property type="entry name" value="DmsC"/>
</dbReference>
<feature type="transmembrane region" description="Helical" evidence="1">
    <location>
        <begin position="119"/>
        <end position="139"/>
    </location>
</feature>
<name>A0A379G4S9_9GAMM</name>
<organism evidence="2 3">
    <name type="scientific">Providencia rustigianii</name>
    <dbReference type="NCBI Taxonomy" id="158850"/>
    <lineage>
        <taxon>Bacteria</taxon>
        <taxon>Pseudomonadati</taxon>
        <taxon>Pseudomonadota</taxon>
        <taxon>Gammaproteobacteria</taxon>
        <taxon>Enterobacterales</taxon>
        <taxon>Morganellaceae</taxon>
        <taxon>Providencia</taxon>
    </lineage>
</organism>
<dbReference type="GO" id="GO:0019645">
    <property type="term" value="P:anaerobic electron transport chain"/>
    <property type="evidence" value="ECO:0007669"/>
    <property type="project" value="InterPro"/>
</dbReference>
<dbReference type="GO" id="GO:0009389">
    <property type="term" value="F:dimethyl sulfoxide reductase activity"/>
    <property type="evidence" value="ECO:0007669"/>
    <property type="project" value="TreeGrafter"/>
</dbReference>
<dbReference type="Pfam" id="PF04976">
    <property type="entry name" value="DmsC"/>
    <property type="match status" value="1"/>
</dbReference>
<sequence length="273" mass="29752">MDIKYMELPLVFFTVMSQWGIGAVFALTIYQMKASKENLLSGSVLRRVVLLIWLIEVVGSSMSMGHLGVPLEAYRSVLGLGHSWLSREAVTFVLLNGVVTLWALSCWLSPQVNVRNQLLGWLSAIGGVAAIFVTAQVYYQMVAHPLWHTPATQIAFIGSAIVLGFSLVSLLIIGQGKPVPSVIKIGVLIGVALVLGAQIIRLQLLPVSQGGSYLLWWQVVVSMLLPCIVVMKGYKEKQPSAIVIALVMLLIFSGELAGRALFYGSVMIQAPWF</sequence>
<dbReference type="Proteomes" id="UP000255129">
    <property type="component" value="Unassembled WGS sequence"/>
</dbReference>
<feature type="transmembrane region" description="Helical" evidence="1">
    <location>
        <begin position="48"/>
        <end position="69"/>
    </location>
</feature>
<feature type="transmembrane region" description="Helical" evidence="1">
    <location>
        <begin position="151"/>
        <end position="173"/>
    </location>
</feature>
<keyword evidence="1" id="KW-0812">Transmembrane</keyword>
<evidence type="ECO:0000256" key="1">
    <source>
        <dbReference type="SAM" id="Phobius"/>
    </source>
</evidence>
<reference evidence="2 3" key="1">
    <citation type="submission" date="2018-06" db="EMBL/GenBank/DDBJ databases">
        <authorList>
            <consortium name="Pathogen Informatics"/>
            <person name="Doyle S."/>
        </authorList>
    </citation>
    <scope>NUCLEOTIDE SEQUENCE [LARGE SCALE GENOMIC DNA]</scope>
    <source>
        <strain evidence="2 3">NCTC12026</strain>
    </source>
</reference>
<dbReference type="PANTHER" id="PTHR38095">
    <property type="entry name" value="ANAEROBIC DIMETHYL SULFOXIDE REDUCTASE CHAIN YNFH"/>
    <property type="match status" value="1"/>
</dbReference>
<protein>
    <submittedName>
        <fullName evidence="2">DMSO reductase anchor subunit</fullName>
    </submittedName>
</protein>
<feature type="transmembrane region" description="Helical" evidence="1">
    <location>
        <begin position="214"/>
        <end position="234"/>
    </location>
</feature>
<proteinExistence type="predicted"/>
<evidence type="ECO:0000313" key="3">
    <source>
        <dbReference type="Proteomes" id="UP000255129"/>
    </source>
</evidence>
<dbReference type="OrthoDB" id="3172518at2"/>
<keyword evidence="1" id="KW-0472">Membrane</keyword>
<dbReference type="AlphaFoldDB" id="A0A379G4S9"/>
<accession>A0A379G4S9</accession>
<gene>
    <name evidence="2" type="primary">dmsC_2</name>
    <name evidence="2" type="ORF">NCTC12026_02308</name>
</gene>
<feature type="transmembrane region" description="Helical" evidence="1">
    <location>
        <begin position="89"/>
        <end position="107"/>
    </location>
</feature>
<feature type="transmembrane region" description="Helical" evidence="1">
    <location>
        <begin position="6"/>
        <end position="27"/>
    </location>
</feature>
<dbReference type="EMBL" id="UGUA01000002">
    <property type="protein sequence ID" value="SUC35906.1"/>
    <property type="molecule type" value="Genomic_DNA"/>
</dbReference>
<dbReference type="GO" id="GO:0009390">
    <property type="term" value="C:dimethyl sulfoxide reductase complex"/>
    <property type="evidence" value="ECO:0007669"/>
    <property type="project" value="TreeGrafter"/>
</dbReference>
<dbReference type="GO" id="GO:0005886">
    <property type="term" value="C:plasma membrane"/>
    <property type="evidence" value="ECO:0007669"/>
    <property type="project" value="TreeGrafter"/>
</dbReference>
<evidence type="ECO:0000313" key="2">
    <source>
        <dbReference type="EMBL" id="SUC35906.1"/>
    </source>
</evidence>
<dbReference type="RefSeq" id="WP_115164440.1">
    <property type="nucleotide sequence ID" value="NZ_UGUA01000002.1"/>
</dbReference>
<feature type="transmembrane region" description="Helical" evidence="1">
    <location>
        <begin position="185"/>
        <end position="202"/>
    </location>
</feature>
<keyword evidence="1" id="KW-1133">Transmembrane helix</keyword>
<dbReference type="PANTHER" id="PTHR38095:SF2">
    <property type="entry name" value="ANAEROBIC DIMETHYL SULFOXIDE REDUCTASE CHAIN C"/>
    <property type="match status" value="1"/>
</dbReference>